<proteinExistence type="inferred from homology"/>
<accession>A0ABW4ZR01</accession>
<evidence type="ECO:0000256" key="1">
    <source>
        <dbReference type="PIRNR" id="PIRNR012524"/>
    </source>
</evidence>
<dbReference type="InterPro" id="IPR040764">
    <property type="entry name" value="CvfB_WH"/>
</dbReference>
<feature type="domain" description="Conserved virulence factor B-like winged helix" evidence="3">
    <location>
        <begin position="217"/>
        <end position="273"/>
    </location>
</feature>
<organism evidence="4 5">
    <name type="scientific">Paradesertivirga mongoliensis</name>
    <dbReference type="NCBI Taxonomy" id="2100740"/>
    <lineage>
        <taxon>Bacteria</taxon>
        <taxon>Pseudomonadati</taxon>
        <taxon>Bacteroidota</taxon>
        <taxon>Sphingobacteriia</taxon>
        <taxon>Sphingobacteriales</taxon>
        <taxon>Sphingobacteriaceae</taxon>
        <taxon>Paradesertivirga</taxon>
    </lineage>
</organism>
<dbReference type="InterPro" id="IPR036388">
    <property type="entry name" value="WH-like_DNA-bd_sf"/>
</dbReference>
<dbReference type="EMBL" id="JBHUHZ010000003">
    <property type="protein sequence ID" value="MFD2164237.1"/>
    <property type="molecule type" value="Genomic_DNA"/>
</dbReference>
<evidence type="ECO:0000259" key="2">
    <source>
        <dbReference type="Pfam" id="PF13509"/>
    </source>
</evidence>
<gene>
    <name evidence="4" type="ORF">ACFSJU_17640</name>
</gene>
<evidence type="ECO:0000313" key="5">
    <source>
        <dbReference type="Proteomes" id="UP001597387"/>
    </source>
</evidence>
<keyword evidence="5" id="KW-1185">Reference proteome</keyword>
<dbReference type="InterPro" id="IPR039566">
    <property type="entry name" value="CvfB_S1_st"/>
</dbReference>
<dbReference type="Gene3D" id="2.40.50.140">
    <property type="entry name" value="Nucleic acid-binding proteins"/>
    <property type="match status" value="1"/>
</dbReference>
<dbReference type="InterPro" id="IPR014464">
    <property type="entry name" value="CvfB_fam"/>
</dbReference>
<dbReference type="PANTHER" id="PTHR37296:SF1">
    <property type="entry name" value="CONSERVED VIRULENCE FACTOR B"/>
    <property type="match status" value="1"/>
</dbReference>
<dbReference type="RefSeq" id="WP_255904297.1">
    <property type="nucleotide sequence ID" value="NZ_JAFMZO010000004.1"/>
</dbReference>
<feature type="domain" description="Conserved virulence factor B first S1" evidence="2">
    <location>
        <begin position="5"/>
        <end position="63"/>
    </location>
</feature>
<evidence type="ECO:0000259" key="3">
    <source>
        <dbReference type="Pfam" id="PF17783"/>
    </source>
</evidence>
<sequence>MIQTGKINELEFIRKTSLGLVLGEPGYEVLLPFPSVTGDVNTAEPIHAFVYMNSDGRLMATLKTPFACVGEFAVLEVIDQNDDGSFLDLGIEKDVFVPLREQKRPMRKGEKYVVYIYLNEHNNRIEASSRLAPFIDEGEVDFEVGDEVELYITDPGDLGYNAIVNKKFAGLLYHNELYEHLNHGEIRKGYIKKIREGNKIDLSLNPIGYSHILDSKEVILAKLDENGGSLDLGDKSSPTEIYKRLKISKKAFKKTIGALYKDRLIEISDHEIKRIPKA</sequence>
<protein>
    <submittedName>
        <fullName evidence="4">S1 RNA-binding domain-containing protein</fullName>
    </submittedName>
</protein>
<comment type="similarity">
    <text evidence="1">Belongs to the CvfB family.</text>
</comment>
<reference evidence="5" key="1">
    <citation type="journal article" date="2019" name="Int. J. Syst. Evol. Microbiol.">
        <title>The Global Catalogue of Microorganisms (GCM) 10K type strain sequencing project: providing services to taxonomists for standard genome sequencing and annotation.</title>
        <authorList>
            <consortium name="The Broad Institute Genomics Platform"/>
            <consortium name="The Broad Institute Genome Sequencing Center for Infectious Disease"/>
            <person name="Wu L."/>
            <person name="Ma J."/>
        </authorList>
    </citation>
    <scope>NUCLEOTIDE SEQUENCE [LARGE SCALE GENOMIC DNA]</scope>
    <source>
        <strain evidence="5">KCTC 42217</strain>
    </source>
</reference>
<dbReference type="PIRSF" id="PIRSF012524">
    <property type="entry name" value="YitL_S1"/>
    <property type="match status" value="1"/>
</dbReference>
<feature type="domain" description="Conserved virulence factor B first S1" evidence="2">
    <location>
        <begin position="69"/>
        <end position="123"/>
    </location>
</feature>
<dbReference type="Pfam" id="PF13509">
    <property type="entry name" value="S1_2"/>
    <property type="match status" value="2"/>
</dbReference>
<dbReference type="Proteomes" id="UP001597387">
    <property type="component" value="Unassembled WGS sequence"/>
</dbReference>
<comment type="caution">
    <text evidence="4">The sequence shown here is derived from an EMBL/GenBank/DDBJ whole genome shotgun (WGS) entry which is preliminary data.</text>
</comment>
<name>A0ABW4ZR01_9SPHI</name>
<evidence type="ECO:0000313" key="4">
    <source>
        <dbReference type="EMBL" id="MFD2164237.1"/>
    </source>
</evidence>
<dbReference type="InterPro" id="IPR012340">
    <property type="entry name" value="NA-bd_OB-fold"/>
</dbReference>
<dbReference type="PANTHER" id="PTHR37296">
    <property type="entry name" value="CONSERVED VIRULENCE FACTOR B"/>
    <property type="match status" value="1"/>
</dbReference>
<dbReference type="Pfam" id="PF17783">
    <property type="entry name" value="WHD_CvfB"/>
    <property type="match status" value="1"/>
</dbReference>
<dbReference type="Gene3D" id="1.10.10.10">
    <property type="entry name" value="Winged helix-like DNA-binding domain superfamily/Winged helix DNA-binding domain"/>
    <property type="match status" value="1"/>
</dbReference>